<sequence>MGIKCPCKGGQSFIDSNPPKQASNLPSNSYGILPSSTKVDEYKAKMPVPQKFCQEERDKQFARFAEYLKTLEIKIPFAEALEQIPSYAKFMKDILSHKKDWRETQIVLLTEECSAIIQNSLPKKLKDPRSFMIPCTIGDACTRTALCDLGASINLIPASLIKKLCLTEEVKPTRMCLQLADGFIKIPSGLIEDMIVRVRPFDFPIDFVVLDMEGHKSAFLILGRLFLVTGRTLIDVEQGEVTLRVNEKKFVLNAVKAMQHPDIPEECMSIDFIDSLVEEVNMAESSKDRLDDILNDTQPD</sequence>
<keyword evidence="1" id="KW-1185">Reference proteome</keyword>
<name>A0A6P4DBK7_ARADU</name>
<dbReference type="AlphaFoldDB" id="A0A6P4DBK7"/>
<dbReference type="OrthoDB" id="1424255at2759"/>
<reference evidence="2" key="2">
    <citation type="submission" date="2025-08" db="UniProtKB">
        <authorList>
            <consortium name="RefSeq"/>
        </authorList>
    </citation>
    <scope>IDENTIFICATION</scope>
    <source>
        <tissue evidence="2">Whole plant</tissue>
    </source>
</reference>
<protein>
    <submittedName>
        <fullName evidence="2">Uncharacterized protein LOC107489206</fullName>
    </submittedName>
</protein>
<dbReference type="Proteomes" id="UP000515211">
    <property type="component" value="Chromosome 5"/>
</dbReference>
<dbReference type="Pfam" id="PF13650">
    <property type="entry name" value="Asp_protease_2"/>
    <property type="match status" value="1"/>
</dbReference>
<dbReference type="Gene3D" id="2.40.70.10">
    <property type="entry name" value="Acid Proteases"/>
    <property type="match status" value="1"/>
</dbReference>
<accession>A0A6P4DBK7</accession>
<dbReference type="InterPro" id="IPR021109">
    <property type="entry name" value="Peptidase_aspartic_dom_sf"/>
</dbReference>
<dbReference type="PANTHER" id="PTHR33067">
    <property type="entry name" value="RNA-DIRECTED DNA POLYMERASE-RELATED"/>
    <property type="match status" value="1"/>
</dbReference>
<gene>
    <name evidence="2" type="primary">LOC107489206</name>
</gene>
<dbReference type="GeneID" id="107489206"/>
<dbReference type="CDD" id="cd00303">
    <property type="entry name" value="retropepsin_like"/>
    <property type="match status" value="1"/>
</dbReference>
<organism evidence="1 2">
    <name type="scientific">Arachis duranensis</name>
    <name type="common">Wild peanut</name>
    <dbReference type="NCBI Taxonomy" id="130453"/>
    <lineage>
        <taxon>Eukaryota</taxon>
        <taxon>Viridiplantae</taxon>
        <taxon>Streptophyta</taxon>
        <taxon>Embryophyta</taxon>
        <taxon>Tracheophyta</taxon>
        <taxon>Spermatophyta</taxon>
        <taxon>Magnoliopsida</taxon>
        <taxon>eudicotyledons</taxon>
        <taxon>Gunneridae</taxon>
        <taxon>Pentapetalae</taxon>
        <taxon>rosids</taxon>
        <taxon>fabids</taxon>
        <taxon>Fabales</taxon>
        <taxon>Fabaceae</taxon>
        <taxon>Papilionoideae</taxon>
        <taxon>50 kb inversion clade</taxon>
        <taxon>dalbergioids sensu lato</taxon>
        <taxon>Dalbergieae</taxon>
        <taxon>Pterocarpus clade</taxon>
        <taxon>Arachis</taxon>
    </lineage>
</organism>
<dbReference type="KEGG" id="adu:107489206"/>
<reference evidence="1" key="1">
    <citation type="journal article" date="2016" name="Nat. Genet.">
        <title>The genome sequences of Arachis duranensis and Arachis ipaensis, the diploid ancestors of cultivated peanut.</title>
        <authorList>
            <person name="Bertioli D.J."/>
            <person name="Cannon S.B."/>
            <person name="Froenicke L."/>
            <person name="Huang G."/>
            <person name="Farmer A.D."/>
            <person name="Cannon E.K."/>
            <person name="Liu X."/>
            <person name="Gao D."/>
            <person name="Clevenger J."/>
            <person name="Dash S."/>
            <person name="Ren L."/>
            <person name="Moretzsohn M.C."/>
            <person name="Shirasawa K."/>
            <person name="Huang W."/>
            <person name="Vidigal B."/>
            <person name="Abernathy B."/>
            <person name="Chu Y."/>
            <person name="Niederhuth C.E."/>
            <person name="Umale P."/>
            <person name="Araujo A.C."/>
            <person name="Kozik A."/>
            <person name="Kim K.D."/>
            <person name="Burow M.D."/>
            <person name="Varshney R.K."/>
            <person name="Wang X."/>
            <person name="Zhang X."/>
            <person name="Barkley N."/>
            <person name="Guimaraes P.M."/>
            <person name="Isobe S."/>
            <person name="Guo B."/>
            <person name="Liao B."/>
            <person name="Stalker H.T."/>
            <person name="Schmitz R.J."/>
            <person name="Scheffler B.E."/>
            <person name="Leal-Bertioli S.C."/>
            <person name="Xun X."/>
            <person name="Jackson S.A."/>
            <person name="Michelmore R."/>
            <person name="Ozias-Akins P."/>
        </authorList>
    </citation>
    <scope>NUCLEOTIDE SEQUENCE [LARGE SCALE GENOMIC DNA]</scope>
    <source>
        <strain evidence="1">cv. V14167</strain>
    </source>
</reference>
<dbReference type="PANTHER" id="PTHR33067:SF31">
    <property type="entry name" value="RNA-DIRECTED DNA POLYMERASE"/>
    <property type="match status" value="1"/>
</dbReference>
<proteinExistence type="predicted"/>
<evidence type="ECO:0000313" key="1">
    <source>
        <dbReference type="Proteomes" id="UP000515211"/>
    </source>
</evidence>
<evidence type="ECO:0000313" key="2">
    <source>
        <dbReference type="RefSeq" id="XP_015965461.1"/>
    </source>
</evidence>
<dbReference type="RefSeq" id="XP_015965461.1">
    <property type="nucleotide sequence ID" value="XM_016109975.1"/>
</dbReference>